<dbReference type="GO" id="GO:0032745">
    <property type="term" value="P:positive regulation of interleukin-21 production"/>
    <property type="evidence" value="ECO:0007669"/>
    <property type="project" value="Ensembl"/>
</dbReference>
<dbReference type="PRINTS" id="PR00433">
    <property type="entry name" value="IL6GCSFMGF"/>
</dbReference>
<evidence type="ECO:0000313" key="13">
    <source>
        <dbReference type="Ensembl" id="ENSNGAP00000019613.1"/>
    </source>
</evidence>
<dbReference type="GO" id="GO:2000660">
    <property type="term" value="P:negative regulation of interleukin-1-mediated signaling pathway"/>
    <property type="evidence" value="ECO:0007669"/>
    <property type="project" value="Ensembl"/>
</dbReference>
<organism evidence="13 14">
    <name type="scientific">Nannospalax galili</name>
    <name type="common">Northern Israeli blind subterranean mole rat</name>
    <name type="synonym">Spalax galili</name>
    <dbReference type="NCBI Taxonomy" id="1026970"/>
    <lineage>
        <taxon>Eukaryota</taxon>
        <taxon>Metazoa</taxon>
        <taxon>Chordata</taxon>
        <taxon>Craniata</taxon>
        <taxon>Vertebrata</taxon>
        <taxon>Euteleostomi</taxon>
        <taxon>Mammalia</taxon>
        <taxon>Eutheria</taxon>
        <taxon>Euarchontoglires</taxon>
        <taxon>Glires</taxon>
        <taxon>Rodentia</taxon>
        <taxon>Myomorpha</taxon>
        <taxon>Muroidea</taxon>
        <taxon>Spalacidae</taxon>
        <taxon>Spalacinae</taxon>
        <taxon>Nannospalax</taxon>
    </lineage>
</organism>
<proteinExistence type="inferred from homology"/>
<dbReference type="GO" id="GO:0002314">
    <property type="term" value="P:germinal center B cell differentiation"/>
    <property type="evidence" value="ECO:0007669"/>
    <property type="project" value="Ensembl"/>
</dbReference>
<dbReference type="GO" id="GO:0005138">
    <property type="term" value="F:interleukin-6 receptor binding"/>
    <property type="evidence" value="ECO:0007669"/>
    <property type="project" value="Ensembl"/>
</dbReference>
<feature type="disulfide bond" evidence="11">
    <location>
        <begin position="100"/>
        <end position="110"/>
    </location>
</feature>
<dbReference type="GO" id="GO:0014015">
    <property type="term" value="P:positive regulation of gliogenesis"/>
    <property type="evidence" value="ECO:0007669"/>
    <property type="project" value="Ensembl"/>
</dbReference>
<dbReference type="OrthoDB" id="8943569at2759"/>
<dbReference type="GO" id="GO:0060445">
    <property type="term" value="P:branching involved in salivary gland morphogenesis"/>
    <property type="evidence" value="ECO:0007669"/>
    <property type="project" value="Ensembl"/>
</dbReference>
<keyword evidence="5" id="KW-0202">Cytokine</keyword>
<dbReference type="GeneID" id="103740849"/>
<dbReference type="GeneTree" id="ENSGT00390000000878"/>
<dbReference type="GO" id="GO:0006953">
    <property type="term" value="P:acute-phase response"/>
    <property type="evidence" value="ECO:0007669"/>
    <property type="project" value="UniProtKB-KW"/>
</dbReference>
<dbReference type="GO" id="GO:0070091">
    <property type="term" value="P:glucagon secretion"/>
    <property type="evidence" value="ECO:0007669"/>
    <property type="project" value="Ensembl"/>
</dbReference>
<dbReference type="PANTHER" id="PTHR48494">
    <property type="entry name" value="INTERLEUKIN-6"/>
    <property type="match status" value="1"/>
</dbReference>
<dbReference type="GO" id="GO:0009897">
    <property type="term" value="C:external side of plasma membrane"/>
    <property type="evidence" value="ECO:0007669"/>
    <property type="project" value="Ensembl"/>
</dbReference>
<feature type="chain" id="PRO_5034312816" description="Interleukin-6" evidence="12">
    <location>
        <begin position="25"/>
        <end position="212"/>
    </location>
</feature>
<dbReference type="GO" id="GO:0090594">
    <property type="term" value="P:inflammatory response to wounding"/>
    <property type="evidence" value="ECO:0007669"/>
    <property type="project" value="Ensembl"/>
</dbReference>
<dbReference type="GO" id="GO:0014823">
    <property type="term" value="P:response to activity"/>
    <property type="evidence" value="ECO:0007669"/>
    <property type="project" value="Ensembl"/>
</dbReference>
<evidence type="ECO:0000256" key="7">
    <source>
        <dbReference type="ARBA" id="ARBA00023030"/>
    </source>
</evidence>
<evidence type="ECO:0000256" key="5">
    <source>
        <dbReference type="ARBA" id="ARBA00022514"/>
    </source>
</evidence>
<dbReference type="Pfam" id="PF00489">
    <property type="entry name" value="IL6"/>
    <property type="match status" value="1"/>
</dbReference>
<dbReference type="GO" id="GO:0045944">
    <property type="term" value="P:positive regulation of transcription by RNA polymerase II"/>
    <property type="evidence" value="ECO:0007669"/>
    <property type="project" value="Ensembl"/>
</dbReference>
<dbReference type="GO" id="GO:0061470">
    <property type="term" value="P:T follicular helper cell differentiation"/>
    <property type="evidence" value="ECO:0007669"/>
    <property type="project" value="Ensembl"/>
</dbReference>
<dbReference type="InterPro" id="IPR003574">
    <property type="entry name" value="IL-6-like"/>
</dbReference>
<evidence type="ECO:0000256" key="6">
    <source>
        <dbReference type="ARBA" id="ARBA00022525"/>
    </source>
</evidence>
<dbReference type="GO" id="GO:0006814">
    <property type="term" value="P:sodium ion transport"/>
    <property type="evidence" value="ECO:0007669"/>
    <property type="project" value="Ensembl"/>
</dbReference>
<dbReference type="GO" id="GO:0042832">
    <property type="term" value="P:defense response to protozoan"/>
    <property type="evidence" value="ECO:0007669"/>
    <property type="project" value="Ensembl"/>
</dbReference>
<dbReference type="SUPFAM" id="SSF47266">
    <property type="entry name" value="4-helical cytokines"/>
    <property type="match status" value="1"/>
</dbReference>
<gene>
    <name evidence="13" type="primary">Il6</name>
</gene>
<comment type="similarity">
    <text evidence="2">Belongs to the IL-6 superfamily.</text>
</comment>
<dbReference type="GO" id="GO:0032682">
    <property type="term" value="P:negative regulation of chemokine production"/>
    <property type="evidence" value="ECO:0007669"/>
    <property type="project" value="Ensembl"/>
</dbReference>
<comment type="subunit">
    <text evidence="10">Component of a hexamer of two molecules each of IL6, IL6R and IL6ST; first binds to IL6R to associate with the signaling subunit IL6ST. Interacts with IL6R (via the N-terminal ectodomain); this interaction may be affected by IL6R-binding with SORL1, hence decreasing IL6 cis signaling. Interacts with SORL1 (via the N-terminal ectodomain); this interaction leads to IL6 internalization and lysosomal degradation. May form a trimeric complex with the soluble SORL1 ectodomain and soluble IL6R receptor; this interaction might stabilize circulating IL6, hence promoting IL6 trans signaling.</text>
</comment>
<dbReference type="InterPro" id="IPR030473">
    <property type="entry name" value="IL6/GCSF/MGF_CS"/>
</dbReference>
<dbReference type="Ensembl" id="ENSNGAT00000025275.1">
    <property type="protein sequence ID" value="ENSNGAP00000019613.1"/>
    <property type="gene ID" value="ENSNGAG00000019366.1"/>
</dbReference>
<keyword evidence="14" id="KW-1185">Reference proteome</keyword>
<dbReference type="CTD" id="3569"/>
<dbReference type="GO" id="GO:0070102">
    <property type="term" value="P:interleukin-6-mediated signaling pathway"/>
    <property type="evidence" value="ECO:0007669"/>
    <property type="project" value="Ensembl"/>
</dbReference>
<dbReference type="GO" id="GO:0005896">
    <property type="term" value="C:interleukin-6 receptor complex"/>
    <property type="evidence" value="ECO:0007669"/>
    <property type="project" value="Ensembl"/>
</dbReference>
<dbReference type="GO" id="GO:0002639">
    <property type="term" value="P:positive regulation of immunoglobulin production"/>
    <property type="evidence" value="ECO:0007669"/>
    <property type="project" value="Ensembl"/>
</dbReference>
<dbReference type="RefSeq" id="XP_008839768.1">
    <property type="nucleotide sequence ID" value="XM_008841546.2"/>
</dbReference>
<dbReference type="GO" id="GO:0045064">
    <property type="term" value="P:T-helper 2 cell differentiation"/>
    <property type="evidence" value="ECO:0007669"/>
    <property type="project" value="Ensembl"/>
</dbReference>
<dbReference type="GO" id="GO:0035729">
    <property type="term" value="P:cellular response to hepatocyte growth factor stimulus"/>
    <property type="evidence" value="ECO:0007669"/>
    <property type="project" value="Ensembl"/>
</dbReference>
<dbReference type="GO" id="GO:0071356">
    <property type="term" value="P:cellular response to tumor necrosis factor"/>
    <property type="evidence" value="ECO:0007669"/>
    <property type="project" value="Ensembl"/>
</dbReference>
<dbReference type="GO" id="GO:0046427">
    <property type="term" value="P:positive regulation of receptor signaling pathway via JAK-STAT"/>
    <property type="evidence" value="ECO:0007669"/>
    <property type="project" value="TreeGrafter"/>
</dbReference>
<comment type="function">
    <text evidence="9">Cytokine with a wide variety of biological functions in immunity, tissue regeneration, and metabolism. Binds to IL6R, then the complex associates to the signaling subunit IL6ST/gp130 to trigger the intracellular IL6-signaling pathway. The interaction with the membrane-bound IL6R and IL6ST stimulates 'classic signaling', whereas the binding of IL6 and soluble IL6R to IL6ST stimulates 'trans-signaling'. Alternatively, 'cluster signaling' occurs when membrane-bound IL6:IL6R complexes on transmitter cells activate IL6ST receptors on neighboring receiver cells.</text>
</comment>
<dbReference type="GO" id="GO:0071347">
    <property type="term" value="P:cellular response to interleukin-1"/>
    <property type="evidence" value="ECO:0007669"/>
    <property type="project" value="Ensembl"/>
</dbReference>
<evidence type="ECO:0000256" key="10">
    <source>
        <dbReference type="ARBA" id="ARBA00023468"/>
    </source>
</evidence>
<feature type="disulfide bond" evidence="11">
    <location>
        <begin position="71"/>
        <end position="77"/>
    </location>
</feature>
<keyword evidence="6" id="KW-0964">Secreted</keyword>
<dbReference type="GO" id="GO:0042981">
    <property type="term" value="P:regulation of apoptotic process"/>
    <property type="evidence" value="ECO:0007669"/>
    <property type="project" value="Ensembl"/>
</dbReference>
<dbReference type="GO" id="GO:2000553">
    <property type="term" value="P:positive regulation of T-helper 2 cell cytokine production"/>
    <property type="evidence" value="ECO:0007669"/>
    <property type="project" value="Ensembl"/>
</dbReference>
<dbReference type="GO" id="GO:0046716">
    <property type="term" value="P:muscle cell cellular homeostasis"/>
    <property type="evidence" value="ECO:0007669"/>
    <property type="project" value="Ensembl"/>
</dbReference>
<dbReference type="GO" id="GO:0046888">
    <property type="term" value="P:negative regulation of hormone secretion"/>
    <property type="evidence" value="ECO:0007669"/>
    <property type="project" value="Ensembl"/>
</dbReference>
<keyword evidence="8 11" id="KW-1015">Disulfide bond</keyword>
<sequence length="212" mass="24202">MKFLSTRTLHPLAFLGLLLVTATAFPASQVREEASTDDTTPNRPAYTTPQKMEGLISYVIGEISEIRTELCDHDENCLNNDEAFLANNLEPPRLTIKDGCFQTGYNRETCLLKVTSGLLEYQVYLEYIQGKLKDTRQEKVKNVQANVKTLIRILKQEIKNLSKVIFPSPTANASLLEKLDTQNEWHKTMAIHFILRQLENFLTTTIRAIREN</sequence>
<dbReference type="GO" id="GO:0097421">
    <property type="term" value="P:liver regeneration"/>
    <property type="evidence" value="ECO:0007669"/>
    <property type="project" value="Ensembl"/>
</dbReference>
<name>A0A8C6RKZ5_NANGA</name>
<dbReference type="InterPro" id="IPR030474">
    <property type="entry name" value="IL-6/GCSF/MGF"/>
</dbReference>
<keyword evidence="7" id="KW-0339">Growth factor</keyword>
<dbReference type="GO" id="GO:0042593">
    <property type="term" value="P:glucose homeostasis"/>
    <property type="evidence" value="ECO:0007669"/>
    <property type="project" value="Ensembl"/>
</dbReference>
<dbReference type="Proteomes" id="UP000694381">
    <property type="component" value="Unassembled WGS sequence"/>
</dbReference>
<evidence type="ECO:0000256" key="8">
    <source>
        <dbReference type="ARBA" id="ARBA00023157"/>
    </source>
</evidence>
<dbReference type="GO" id="GO:0050796">
    <property type="term" value="P:regulation of insulin secretion"/>
    <property type="evidence" value="ECO:0007669"/>
    <property type="project" value="Ensembl"/>
</dbReference>
<dbReference type="GO" id="GO:0001781">
    <property type="term" value="P:neutrophil apoptotic process"/>
    <property type="evidence" value="ECO:0007669"/>
    <property type="project" value="Ensembl"/>
</dbReference>
<evidence type="ECO:0000256" key="9">
    <source>
        <dbReference type="ARBA" id="ARBA00023441"/>
    </source>
</evidence>
<dbReference type="PANTHER" id="PTHR48494:SF1">
    <property type="entry name" value="INTERLEUKIN-6"/>
    <property type="match status" value="1"/>
</dbReference>
<dbReference type="GO" id="GO:0005125">
    <property type="term" value="F:cytokine activity"/>
    <property type="evidence" value="ECO:0007669"/>
    <property type="project" value="UniProtKB-KW"/>
</dbReference>
<reference evidence="13" key="1">
    <citation type="submission" date="2025-08" db="UniProtKB">
        <authorList>
            <consortium name="Ensembl"/>
        </authorList>
    </citation>
    <scope>IDENTIFICATION</scope>
</reference>
<dbReference type="GO" id="GO:0045779">
    <property type="term" value="P:negative regulation of bone resorption"/>
    <property type="evidence" value="ECO:0007669"/>
    <property type="project" value="Ensembl"/>
</dbReference>
<dbReference type="GO" id="GO:0031018">
    <property type="term" value="P:endocrine pancreas development"/>
    <property type="evidence" value="ECO:0007669"/>
    <property type="project" value="Ensembl"/>
</dbReference>
<evidence type="ECO:0000256" key="3">
    <source>
        <dbReference type="ARBA" id="ARBA00019464"/>
    </source>
</evidence>
<dbReference type="GO" id="GO:0032740">
    <property type="term" value="P:positive regulation of interleukin-17 production"/>
    <property type="evidence" value="ECO:0007669"/>
    <property type="project" value="Ensembl"/>
</dbReference>
<comment type="subcellular location">
    <subcellularLocation>
        <location evidence="1">Secreted</location>
    </subcellularLocation>
</comment>
<dbReference type="KEGG" id="ngi:103740849"/>
<dbReference type="SMART" id="SM00126">
    <property type="entry name" value="IL6"/>
    <property type="match status" value="1"/>
</dbReference>
<evidence type="ECO:0000313" key="14">
    <source>
        <dbReference type="Proteomes" id="UP000694381"/>
    </source>
</evidence>
<dbReference type="AlphaFoldDB" id="A0A8C6RKZ5"/>
<evidence type="ECO:0000256" key="2">
    <source>
        <dbReference type="ARBA" id="ARBA00007432"/>
    </source>
</evidence>
<dbReference type="PROSITE" id="PS00254">
    <property type="entry name" value="INTERLEUKIN_6"/>
    <property type="match status" value="1"/>
</dbReference>
<evidence type="ECO:0000256" key="11">
    <source>
        <dbReference type="PIRSR" id="PIRSR001935-1"/>
    </source>
</evidence>
<dbReference type="PRINTS" id="PR00434">
    <property type="entry name" value="INTERLEUKIN6"/>
</dbReference>
<dbReference type="GO" id="GO:0005615">
    <property type="term" value="C:extracellular space"/>
    <property type="evidence" value="ECO:0007669"/>
    <property type="project" value="UniProtKB-KW"/>
</dbReference>
<keyword evidence="4" id="KW-0011">Acute phase</keyword>
<evidence type="ECO:0000256" key="12">
    <source>
        <dbReference type="SAM" id="SignalP"/>
    </source>
</evidence>
<dbReference type="PIRSF" id="PIRSF001935">
    <property type="entry name" value="IL6_MGF_GCSF"/>
    <property type="match status" value="1"/>
</dbReference>
<dbReference type="GO" id="GO:0045630">
    <property type="term" value="P:positive regulation of T-helper 2 cell differentiation"/>
    <property type="evidence" value="ECO:0007669"/>
    <property type="project" value="Ensembl"/>
</dbReference>
<dbReference type="GO" id="GO:0072540">
    <property type="term" value="P:T-helper 17 cell lineage commitment"/>
    <property type="evidence" value="ECO:0007669"/>
    <property type="project" value="Ensembl"/>
</dbReference>
<evidence type="ECO:0000256" key="4">
    <source>
        <dbReference type="ARBA" id="ARBA00022486"/>
    </source>
</evidence>
<dbReference type="GO" id="GO:0010467">
    <property type="term" value="P:gene expression"/>
    <property type="evidence" value="ECO:0007669"/>
    <property type="project" value="Ensembl"/>
</dbReference>
<feature type="signal peptide" evidence="12">
    <location>
        <begin position="1"/>
        <end position="24"/>
    </location>
</feature>
<dbReference type="GO" id="GO:0071864">
    <property type="term" value="P:positive regulation of cell proliferation in bone marrow"/>
    <property type="evidence" value="ECO:0007669"/>
    <property type="project" value="Ensembl"/>
</dbReference>
<dbReference type="Gene3D" id="1.20.1250.10">
    <property type="match status" value="1"/>
</dbReference>
<dbReference type="GO" id="GO:0050679">
    <property type="term" value="P:positive regulation of epithelial cell proliferation"/>
    <property type="evidence" value="ECO:0007669"/>
    <property type="project" value="Ensembl"/>
</dbReference>
<keyword evidence="12" id="KW-0732">Signal</keyword>
<dbReference type="GO" id="GO:0071222">
    <property type="term" value="P:cellular response to lipopolysaccharide"/>
    <property type="evidence" value="ECO:0007669"/>
    <property type="project" value="Ensembl"/>
</dbReference>
<dbReference type="GO" id="GO:0070092">
    <property type="term" value="P:regulation of glucagon secretion"/>
    <property type="evidence" value="ECO:0007669"/>
    <property type="project" value="Ensembl"/>
</dbReference>
<dbReference type="OMA" id="FSKCENS"/>
<evidence type="ECO:0000256" key="1">
    <source>
        <dbReference type="ARBA" id="ARBA00004613"/>
    </source>
</evidence>
<dbReference type="GO" id="GO:0098586">
    <property type="term" value="P:cellular response to virus"/>
    <property type="evidence" value="ECO:0007669"/>
    <property type="project" value="Ensembl"/>
</dbReference>
<dbReference type="GO" id="GO:0060664">
    <property type="term" value="P:epithelial cell proliferation involved in salivary gland morphogenesis"/>
    <property type="evidence" value="ECO:0007669"/>
    <property type="project" value="Ensembl"/>
</dbReference>
<accession>A0A8C6RKZ5</accession>
<dbReference type="InterPro" id="IPR009079">
    <property type="entry name" value="4_helix_cytokine-like_core"/>
</dbReference>
<reference evidence="13" key="2">
    <citation type="submission" date="2025-09" db="UniProtKB">
        <authorList>
            <consortium name="Ensembl"/>
        </authorList>
    </citation>
    <scope>IDENTIFICATION</scope>
</reference>
<protein>
    <recommendedName>
        <fullName evidence="3">Interleukin-6</fullName>
    </recommendedName>
</protein>
<dbReference type="GO" id="GO:0097398">
    <property type="term" value="P:cellular response to interleukin-17"/>
    <property type="evidence" value="ECO:0007669"/>
    <property type="project" value="Ensembl"/>
</dbReference>
<dbReference type="GO" id="GO:0072574">
    <property type="term" value="P:hepatocyte proliferation"/>
    <property type="evidence" value="ECO:0007669"/>
    <property type="project" value="Ensembl"/>
</dbReference>
<dbReference type="GO" id="GO:0008083">
    <property type="term" value="F:growth factor activity"/>
    <property type="evidence" value="ECO:0007669"/>
    <property type="project" value="UniProtKB-KW"/>
</dbReference>